<feature type="domain" description="Ig-like" evidence="2">
    <location>
        <begin position="393"/>
        <end position="451"/>
    </location>
</feature>
<dbReference type="RefSeq" id="WP_215232750.1">
    <property type="nucleotide sequence ID" value="NZ_CAJRAU010000002.1"/>
</dbReference>
<evidence type="ECO:0000313" key="4">
    <source>
        <dbReference type="Proteomes" id="UP000679725"/>
    </source>
</evidence>
<comment type="caution">
    <text evidence="3">The sequence shown here is derived from an EMBL/GenBank/DDBJ whole genome shotgun (WGS) entry which is preliminary data.</text>
</comment>
<gene>
    <name evidence="3" type="ORF">DYBT9623_01345</name>
</gene>
<feature type="chain" id="PRO_5045232878" description="Ig-like domain-containing protein" evidence="1">
    <location>
        <begin position="27"/>
        <end position="463"/>
    </location>
</feature>
<evidence type="ECO:0000259" key="2">
    <source>
        <dbReference type="Pfam" id="PF19081"/>
    </source>
</evidence>
<proteinExistence type="predicted"/>
<keyword evidence="1" id="KW-0732">Signal</keyword>
<sequence>MKHLYPKSAGRLVLLVLILYAQFAVAQPGDAVYATETPVPGTDGGSVTNPGNAANSSKTSAAELVASKAVLGGATSCSLQLIFTNSVTYESANPKTVYFRINPNSSALANGAITITAQNSSGGSVSLTGSGYKTYYAPDGYALIGITPSATFKSVKLTVASPVLAGTNSASVYYAFYGAGASNSSNPYPFNAADCGRPNGTSIGYSDIILTAFGVTNPGGAIDEDLATKSSFVSNGLPLLGGHIKQTFYFNGNSNPDDIVRVTLSQGGSFLDVKLGSSITLRAYRGESEVGTVKLLESIVEASLLTSLANRENITFYFIPKNADGSSFIFDRIELDLNIALLGLGLGANGINVHDVRRVPDGISAPDAVACTNLGGITLSATALQASIGGIGNFLYSWYSEASGGTLLSSNQTLPITGLTTTGQKTYYVQTTKAGEGCTASPRKKVTVTVQSAPASPSAALNP</sequence>
<dbReference type="EMBL" id="CAJRAU010000002">
    <property type="protein sequence ID" value="CAG5068613.1"/>
    <property type="molecule type" value="Genomic_DNA"/>
</dbReference>
<feature type="signal peptide" evidence="1">
    <location>
        <begin position="1"/>
        <end position="26"/>
    </location>
</feature>
<dbReference type="Pfam" id="PF19081">
    <property type="entry name" value="Ig_7"/>
    <property type="match status" value="1"/>
</dbReference>
<name>A0ABM8UMI4_9BACT</name>
<dbReference type="InterPro" id="IPR044023">
    <property type="entry name" value="Ig_7"/>
</dbReference>
<protein>
    <recommendedName>
        <fullName evidence="2">Ig-like domain-containing protein</fullName>
    </recommendedName>
</protein>
<evidence type="ECO:0000313" key="3">
    <source>
        <dbReference type="EMBL" id="CAG5068613.1"/>
    </source>
</evidence>
<evidence type="ECO:0000256" key="1">
    <source>
        <dbReference type="SAM" id="SignalP"/>
    </source>
</evidence>
<reference evidence="3 4" key="1">
    <citation type="submission" date="2021-04" db="EMBL/GenBank/DDBJ databases">
        <authorList>
            <person name="Rodrigo-Torres L."/>
            <person name="Arahal R. D."/>
            <person name="Lucena T."/>
        </authorList>
    </citation>
    <scope>NUCLEOTIDE SEQUENCE [LARGE SCALE GENOMIC DNA]</scope>
    <source>
        <strain evidence="3 4">CECT 9623</strain>
    </source>
</reference>
<dbReference type="Proteomes" id="UP000679725">
    <property type="component" value="Unassembled WGS sequence"/>
</dbReference>
<accession>A0ABM8UMI4</accession>
<organism evidence="3 4">
    <name type="scientific">Dyadobacter linearis</name>
    <dbReference type="NCBI Taxonomy" id="2823330"/>
    <lineage>
        <taxon>Bacteria</taxon>
        <taxon>Pseudomonadati</taxon>
        <taxon>Bacteroidota</taxon>
        <taxon>Cytophagia</taxon>
        <taxon>Cytophagales</taxon>
        <taxon>Spirosomataceae</taxon>
        <taxon>Dyadobacter</taxon>
    </lineage>
</organism>
<keyword evidence="4" id="KW-1185">Reference proteome</keyword>